<name>A0AAV4URT4_CAEEX</name>
<keyword evidence="2" id="KW-1185">Reference proteome</keyword>
<sequence length="145" mass="16621">MFRCLSATSKFGLCIKNRPLPITRGIQVFLHLRQIPYSAVESFQNWKIIKNFGLEQSVGIQILINHEIHIRDIIASQVLTVSKKLLPHLKHGWNGRLYKFIFGRVKITAIHETPQGLAKINTLLLCHRNSELLLLVFPIEVIFAS</sequence>
<comment type="caution">
    <text evidence="1">The sequence shown here is derived from an EMBL/GenBank/DDBJ whole genome shotgun (WGS) entry which is preliminary data.</text>
</comment>
<dbReference type="AlphaFoldDB" id="A0AAV4URT4"/>
<evidence type="ECO:0000313" key="2">
    <source>
        <dbReference type="Proteomes" id="UP001054945"/>
    </source>
</evidence>
<dbReference type="Proteomes" id="UP001054945">
    <property type="component" value="Unassembled WGS sequence"/>
</dbReference>
<proteinExistence type="predicted"/>
<gene>
    <name evidence="1" type="ORF">CEXT_68081</name>
</gene>
<organism evidence="1 2">
    <name type="scientific">Caerostris extrusa</name>
    <name type="common">Bark spider</name>
    <name type="synonym">Caerostris bankana</name>
    <dbReference type="NCBI Taxonomy" id="172846"/>
    <lineage>
        <taxon>Eukaryota</taxon>
        <taxon>Metazoa</taxon>
        <taxon>Ecdysozoa</taxon>
        <taxon>Arthropoda</taxon>
        <taxon>Chelicerata</taxon>
        <taxon>Arachnida</taxon>
        <taxon>Araneae</taxon>
        <taxon>Araneomorphae</taxon>
        <taxon>Entelegynae</taxon>
        <taxon>Araneoidea</taxon>
        <taxon>Araneidae</taxon>
        <taxon>Caerostris</taxon>
    </lineage>
</organism>
<protein>
    <submittedName>
        <fullName evidence="1">Uncharacterized protein</fullName>
    </submittedName>
</protein>
<dbReference type="EMBL" id="BPLR01013324">
    <property type="protein sequence ID" value="GIY60395.1"/>
    <property type="molecule type" value="Genomic_DNA"/>
</dbReference>
<accession>A0AAV4URT4</accession>
<evidence type="ECO:0000313" key="1">
    <source>
        <dbReference type="EMBL" id="GIY60395.1"/>
    </source>
</evidence>
<reference evidence="1 2" key="1">
    <citation type="submission" date="2021-06" db="EMBL/GenBank/DDBJ databases">
        <title>Caerostris extrusa draft genome.</title>
        <authorList>
            <person name="Kono N."/>
            <person name="Arakawa K."/>
        </authorList>
    </citation>
    <scope>NUCLEOTIDE SEQUENCE [LARGE SCALE GENOMIC DNA]</scope>
</reference>